<accession>A0A6I4UZS4</accession>
<comment type="caution">
    <text evidence="3">The sequence shown here is derived from an EMBL/GenBank/DDBJ whole genome shotgun (WGS) entry which is preliminary data.</text>
</comment>
<feature type="transmembrane region" description="Helical" evidence="1">
    <location>
        <begin position="20"/>
        <end position="39"/>
    </location>
</feature>
<gene>
    <name evidence="3" type="ORF">GRI75_13910</name>
</gene>
<name>A0A6I4UZS4_9SPHN</name>
<evidence type="ECO:0000313" key="3">
    <source>
        <dbReference type="EMBL" id="MXP42737.1"/>
    </source>
</evidence>
<reference evidence="3 4" key="1">
    <citation type="submission" date="2019-12" db="EMBL/GenBank/DDBJ databases">
        <title>Genomic-based taxomic classification of the family Erythrobacteraceae.</title>
        <authorList>
            <person name="Xu L."/>
        </authorList>
    </citation>
    <scope>NUCLEOTIDE SEQUENCE [LARGE SCALE GENOMIC DNA]</scope>
    <source>
        <strain evidence="3 4">MCCC 1K02066</strain>
    </source>
</reference>
<proteinExistence type="predicted"/>
<dbReference type="AlphaFoldDB" id="A0A6I4UZS4"/>
<dbReference type="EMBL" id="WTYK01000010">
    <property type="protein sequence ID" value="MXP42737.1"/>
    <property type="molecule type" value="Genomic_DNA"/>
</dbReference>
<evidence type="ECO:0000259" key="2">
    <source>
        <dbReference type="Pfam" id="PF07835"/>
    </source>
</evidence>
<keyword evidence="4" id="KW-1185">Reference proteome</keyword>
<keyword evidence="1" id="KW-0812">Transmembrane</keyword>
<keyword evidence="1" id="KW-1133">Transmembrane helix</keyword>
<dbReference type="SUPFAM" id="SSF81469">
    <property type="entry name" value="Bacterial aa3 type cytochrome c oxidase subunit IV"/>
    <property type="match status" value="1"/>
</dbReference>
<dbReference type="Gene3D" id="1.20.5.160">
    <property type="entry name" value="Bacterial aa3 type cytochrome c oxidase subunit IV"/>
    <property type="match status" value="1"/>
</dbReference>
<dbReference type="InterPro" id="IPR012422">
    <property type="entry name" value="Cyt_c_oxidase_su4_bac-aa3"/>
</dbReference>
<protein>
    <submittedName>
        <fullName evidence="3">Aa3-type cytochrome c oxidase subunit IV</fullName>
    </submittedName>
</protein>
<dbReference type="Pfam" id="PF07835">
    <property type="entry name" value="COX4_pro_2"/>
    <property type="match status" value="1"/>
</dbReference>
<organism evidence="3 4">
    <name type="scientific">Croceibacterium soli</name>
    <dbReference type="NCBI Taxonomy" id="1739690"/>
    <lineage>
        <taxon>Bacteria</taxon>
        <taxon>Pseudomonadati</taxon>
        <taxon>Pseudomonadota</taxon>
        <taxon>Alphaproteobacteria</taxon>
        <taxon>Sphingomonadales</taxon>
        <taxon>Erythrobacteraceae</taxon>
        <taxon>Croceibacterium</taxon>
    </lineage>
</organism>
<dbReference type="Proteomes" id="UP000469159">
    <property type="component" value="Unassembled WGS sequence"/>
</dbReference>
<feature type="domain" description="Cytochrome c oxidase subunit IV bacterial aa3 type" evidence="2">
    <location>
        <begin position="2"/>
        <end position="38"/>
    </location>
</feature>
<keyword evidence="1" id="KW-0472">Membrane</keyword>
<dbReference type="InterPro" id="IPR036596">
    <property type="entry name" value="Cyt-C_aa3_sf"/>
</dbReference>
<evidence type="ECO:0000256" key="1">
    <source>
        <dbReference type="SAM" id="Phobius"/>
    </source>
</evidence>
<evidence type="ECO:0000313" key="4">
    <source>
        <dbReference type="Proteomes" id="UP000469159"/>
    </source>
</evidence>
<dbReference type="RefSeq" id="WP_160747596.1">
    <property type="nucleotide sequence ID" value="NZ_WTYK01000010.1"/>
</dbReference>
<sequence>MASANDMKAAEKTYGGFISMLKWSVPLIAIIALFVIFLIS</sequence>